<proteinExistence type="predicted"/>
<sequence>IGVSSNADWHNAGPGFCSSLIYPYNKKPAVFVSKILEDKCIIELYQDASKIKTFYGSTPFDVWKNSGFIEKFDGIELF</sequence>
<keyword evidence="2" id="KW-1185">Reference proteome</keyword>
<evidence type="ECO:0000313" key="1">
    <source>
        <dbReference type="EMBL" id="CAG8757400.1"/>
    </source>
</evidence>
<accession>A0ACA9QM25</accession>
<feature type="non-terminal residue" evidence="1">
    <location>
        <position position="1"/>
    </location>
</feature>
<name>A0ACA9QM25_9GLOM</name>
<dbReference type="Proteomes" id="UP000789366">
    <property type="component" value="Unassembled WGS sequence"/>
</dbReference>
<evidence type="ECO:0000313" key="2">
    <source>
        <dbReference type="Proteomes" id="UP000789366"/>
    </source>
</evidence>
<gene>
    <name evidence="1" type="ORF">SPELUC_LOCUS14898</name>
</gene>
<reference evidence="1" key="1">
    <citation type="submission" date="2021-06" db="EMBL/GenBank/DDBJ databases">
        <authorList>
            <person name="Kallberg Y."/>
            <person name="Tangrot J."/>
            <person name="Rosling A."/>
        </authorList>
    </citation>
    <scope>NUCLEOTIDE SEQUENCE</scope>
    <source>
        <strain evidence="1">28 12/20/2015</strain>
    </source>
</reference>
<protein>
    <submittedName>
        <fullName evidence="1">14009_t:CDS:1</fullName>
    </submittedName>
</protein>
<dbReference type="EMBL" id="CAJVPW010046319">
    <property type="protein sequence ID" value="CAG8757400.1"/>
    <property type="molecule type" value="Genomic_DNA"/>
</dbReference>
<organism evidence="1 2">
    <name type="scientific">Cetraspora pellucida</name>
    <dbReference type="NCBI Taxonomy" id="1433469"/>
    <lineage>
        <taxon>Eukaryota</taxon>
        <taxon>Fungi</taxon>
        <taxon>Fungi incertae sedis</taxon>
        <taxon>Mucoromycota</taxon>
        <taxon>Glomeromycotina</taxon>
        <taxon>Glomeromycetes</taxon>
        <taxon>Diversisporales</taxon>
        <taxon>Gigasporaceae</taxon>
        <taxon>Cetraspora</taxon>
    </lineage>
</organism>
<comment type="caution">
    <text evidence="1">The sequence shown here is derived from an EMBL/GenBank/DDBJ whole genome shotgun (WGS) entry which is preliminary data.</text>
</comment>
<feature type="non-terminal residue" evidence="1">
    <location>
        <position position="78"/>
    </location>
</feature>